<dbReference type="InterPro" id="IPR036390">
    <property type="entry name" value="WH_DNA-bd_sf"/>
</dbReference>
<evidence type="ECO:0000256" key="1">
    <source>
        <dbReference type="ARBA" id="ARBA00023015"/>
    </source>
</evidence>
<dbReference type="PROSITE" id="PS51344">
    <property type="entry name" value="HTH_TFE_IIE"/>
    <property type="match status" value="1"/>
</dbReference>
<comment type="domain">
    <text evidence="4">The winged helix domain is involved in binding to DNA in the preinitiation complex.</text>
</comment>
<evidence type="ECO:0000256" key="2">
    <source>
        <dbReference type="ARBA" id="ARBA00023125"/>
    </source>
</evidence>
<dbReference type="InterPro" id="IPR036388">
    <property type="entry name" value="WH-like_DNA-bd_sf"/>
</dbReference>
<name>A0A5E4LL15_9ARCH</name>
<feature type="coiled-coil region" evidence="5">
    <location>
        <begin position="46"/>
        <end position="73"/>
    </location>
</feature>
<dbReference type="SUPFAM" id="SSF46785">
    <property type="entry name" value="Winged helix' DNA-binding domain"/>
    <property type="match status" value="1"/>
</dbReference>
<evidence type="ECO:0000313" key="7">
    <source>
        <dbReference type="EMBL" id="VVC02734.1"/>
    </source>
</evidence>
<dbReference type="AlphaFoldDB" id="A0A5E4LL15"/>
<dbReference type="GO" id="GO:0003677">
    <property type="term" value="F:DNA binding"/>
    <property type="evidence" value="ECO:0007669"/>
    <property type="project" value="UniProtKB-KW"/>
</dbReference>
<feature type="domain" description="HTH TFE/IIEalpha-type" evidence="6">
    <location>
        <begin position="68"/>
        <end position="161"/>
    </location>
</feature>
<keyword evidence="3 4" id="KW-0804">Transcription</keyword>
<comment type="subunit">
    <text evidence="4">Monomer. Interaction with RNA polymerase subunits RpoF and RpoE is necessary for Tfe stimulatory transcription activity. Able to interact with Tbp and RNA polymerase in the absence of DNA promoter. Interacts both with the preinitiation and elongation complexes.</text>
</comment>
<evidence type="ECO:0000313" key="8">
    <source>
        <dbReference type="Proteomes" id="UP000789941"/>
    </source>
</evidence>
<dbReference type="HAMAP" id="MF_01909">
    <property type="entry name" value="TFE_arch"/>
    <property type="match status" value="1"/>
</dbReference>
<dbReference type="InterPro" id="IPR016481">
    <property type="entry name" value="TF_E_archaea"/>
</dbReference>
<dbReference type="GO" id="GO:0006355">
    <property type="term" value="P:regulation of DNA-templated transcription"/>
    <property type="evidence" value="ECO:0007669"/>
    <property type="project" value="InterPro"/>
</dbReference>
<evidence type="ECO:0000259" key="6">
    <source>
        <dbReference type="PROSITE" id="PS51344"/>
    </source>
</evidence>
<protein>
    <recommendedName>
        <fullName evidence="4">Transcription factor E</fullName>
        <shortName evidence="4">TFE</shortName>
    </recommendedName>
    <alternativeName>
        <fullName evidence="4">TFIIE subunit alpha homolog</fullName>
    </alternativeName>
    <alternativeName>
        <fullName evidence="4">Transcription initiation factor TFIIE</fullName>
    </alternativeName>
</protein>
<keyword evidence="5" id="KW-0175">Coiled coil</keyword>
<dbReference type="Proteomes" id="UP000789941">
    <property type="component" value="Unassembled WGS sequence"/>
</dbReference>
<dbReference type="EMBL" id="CABMJJ010000002">
    <property type="protein sequence ID" value="VVC02734.1"/>
    <property type="molecule type" value="Genomic_DNA"/>
</dbReference>
<comment type="caution">
    <text evidence="7">The sequence shown here is derived from an EMBL/GenBank/DDBJ whole genome shotgun (WGS) entry which is preliminary data.</text>
</comment>
<evidence type="ECO:0000256" key="5">
    <source>
        <dbReference type="SAM" id="Coils"/>
    </source>
</evidence>
<reference evidence="7 8" key="1">
    <citation type="submission" date="2019-08" db="EMBL/GenBank/DDBJ databases">
        <authorList>
            <person name="Vazquez-Campos X."/>
        </authorList>
    </citation>
    <scope>NUCLEOTIDE SEQUENCE [LARGE SCALE GENOMIC DNA]</scope>
    <source>
        <strain evidence="7">LFW-283_2</strain>
    </source>
</reference>
<dbReference type="GO" id="GO:0006367">
    <property type="term" value="P:transcription initiation at RNA polymerase II promoter"/>
    <property type="evidence" value="ECO:0007669"/>
    <property type="project" value="InterPro"/>
</dbReference>
<evidence type="ECO:0000256" key="3">
    <source>
        <dbReference type="ARBA" id="ARBA00023163"/>
    </source>
</evidence>
<keyword evidence="1 4" id="KW-0805">Transcription regulation</keyword>
<dbReference type="InterPro" id="IPR017919">
    <property type="entry name" value="TFIIE/TFIIEa_HTH"/>
</dbReference>
<comment type="similarity">
    <text evidence="4">Belongs to the TFE family.</text>
</comment>
<evidence type="ECO:0000256" key="4">
    <source>
        <dbReference type="HAMAP-Rule" id="MF_01909"/>
    </source>
</evidence>
<dbReference type="InterPro" id="IPR024550">
    <property type="entry name" value="TFIIEa/SarR/Rpc3_HTH_dom"/>
</dbReference>
<gene>
    <name evidence="4 7" type="primary">tfe</name>
    <name evidence="7" type="ORF">LFW2832_01216</name>
</gene>
<dbReference type="Gene3D" id="1.10.10.10">
    <property type="entry name" value="Winged helix-like DNA-binding domain superfamily/Winged helix DNA-binding domain"/>
    <property type="match status" value="1"/>
</dbReference>
<dbReference type="Pfam" id="PF02002">
    <property type="entry name" value="TFIIE_alpha"/>
    <property type="match status" value="1"/>
</dbReference>
<keyword evidence="2 4" id="KW-0238">DNA-binding</keyword>
<sequence>MAIKKKKSNTHKTVKKAKKVKVVVKKAVKATFVKKVVSVKKPKISKAAMEREAKKAADEVLKLRQQEEQKKMQNVVKILSDAGVRQNLIEIGGENALAMVRSFYGNHSDEDLAKKLKIKISDVRATLNKLHNEGLVNYIREKDSETGWYSYSWSLNHDRIEKWATIQSSRIGLNESSDYYFCPSCGASSIINFESASGVDFRCERCNRLLEFIDEKKLNELYEKMKV</sequence>
<comment type="function">
    <text evidence="4">Transcription factor that plays a role in the activation of archaeal genes transcribed by RNA polymerase. Facilitates transcription initiation by enhancing TATA-box recognition by TATA-box-binding protein (Tbp), and transcription factor B (Tfb) and RNA polymerase recruitment. Not absolutely required for transcription in vitro, but particularly important in cases where Tbp or Tfb function is not optimal. It dynamically alters the nucleic acid-binding properties of RNA polymerases by stabilizing the initiation complex and destabilizing elongation complexes. Seems to translocate with the RNA polymerase following initiation and acts by binding to the non template strand of the transcription bubble in elongation complexes.</text>
</comment>
<organism evidence="7 8">
    <name type="scientific">Candidatus Bilamarchaeum dharawalense</name>
    <dbReference type="NCBI Taxonomy" id="2885759"/>
    <lineage>
        <taxon>Archaea</taxon>
        <taxon>Candidatus Micrarchaeota</taxon>
        <taxon>Candidatus Micrarchaeia</taxon>
        <taxon>Candidatus Anstonellales</taxon>
        <taxon>Candidatus Bilamarchaeaceae</taxon>
        <taxon>Candidatus Bilamarchaeum</taxon>
    </lineage>
</organism>
<dbReference type="SMART" id="SM00531">
    <property type="entry name" value="TFIIE"/>
    <property type="match status" value="1"/>
</dbReference>
<proteinExistence type="inferred from homology"/>
<accession>A0A5E4LL15</accession>
<dbReference type="InterPro" id="IPR002853">
    <property type="entry name" value="TFIIE_asu"/>
</dbReference>